<accession>A0A804I9C7</accession>
<evidence type="ECO:0000256" key="1">
    <source>
        <dbReference type="ARBA" id="ARBA00010820"/>
    </source>
</evidence>
<dbReference type="OrthoDB" id="661680at2759"/>
<feature type="domain" description="Glabrous enhancer-binding protein-like DBD" evidence="3">
    <location>
        <begin position="114"/>
        <end position="203"/>
    </location>
</feature>
<feature type="compositionally biased region" description="Basic and acidic residues" evidence="2">
    <location>
        <begin position="101"/>
        <end position="115"/>
    </location>
</feature>
<comment type="similarity">
    <text evidence="1">Belongs to the GeBP family.</text>
</comment>
<dbReference type="Pfam" id="PF04504">
    <property type="entry name" value="GeBP-like_DBD"/>
    <property type="match status" value="1"/>
</dbReference>
<organism evidence="5 6">
    <name type="scientific">Musa acuminata subsp. malaccensis</name>
    <name type="common">Wild banana</name>
    <name type="synonym">Musa malaccensis</name>
    <dbReference type="NCBI Taxonomy" id="214687"/>
    <lineage>
        <taxon>Eukaryota</taxon>
        <taxon>Viridiplantae</taxon>
        <taxon>Streptophyta</taxon>
        <taxon>Embryophyta</taxon>
        <taxon>Tracheophyta</taxon>
        <taxon>Spermatophyta</taxon>
        <taxon>Magnoliopsida</taxon>
        <taxon>Liliopsida</taxon>
        <taxon>Zingiberales</taxon>
        <taxon>Musaceae</taxon>
        <taxon>Musa</taxon>
    </lineage>
</organism>
<evidence type="ECO:0000259" key="3">
    <source>
        <dbReference type="Pfam" id="PF04504"/>
    </source>
</evidence>
<dbReference type="PANTHER" id="PTHR31662:SF28">
    <property type="entry name" value="MYB_SANT-LIKE DOMAIN-CONTAINING PROTEIN"/>
    <property type="match status" value="1"/>
</dbReference>
<dbReference type="AlphaFoldDB" id="A0A804I9C7"/>
<evidence type="ECO:0000313" key="6">
    <source>
        <dbReference type="Proteomes" id="UP000012960"/>
    </source>
</evidence>
<evidence type="ECO:0000313" key="5">
    <source>
        <dbReference type="EnsemblPlants" id="Ma03_p07050.1"/>
    </source>
</evidence>
<evidence type="ECO:0000313" key="4">
    <source>
        <dbReference type="EMBL" id="CAG1849410.1"/>
    </source>
</evidence>
<dbReference type="Gramene" id="Ma03_t07050.1">
    <property type="protein sequence ID" value="Ma03_p07050.1"/>
    <property type="gene ID" value="Ma03_g07050"/>
</dbReference>
<feature type="compositionally biased region" description="Pro residues" evidence="2">
    <location>
        <begin position="70"/>
        <end position="80"/>
    </location>
</feature>
<keyword evidence="6" id="KW-1185">Reference proteome</keyword>
<feature type="region of interest" description="Disordered" evidence="2">
    <location>
        <begin position="1"/>
        <end position="115"/>
    </location>
</feature>
<name>A0A804I9C7_MUSAM</name>
<protein>
    <submittedName>
        <fullName evidence="4">(wild Malaysian banana) hypothetical protein</fullName>
    </submittedName>
</protein>
<dbReference type="OMA" id="CETEMEL"/>
<dbReference type="GO" id="GO:0006355">
    <property type="term" value="P:regulation of DNA-templated transcription"/>
    <property type="evidence" value="ECO:0007669"/>
    <property type="project" value="InterPro"/>
</dbReference>
<feature type="compositionally biased region" description="Acidic residues" evidence="2">
    <location>
        <begin position="226"/>
        <end position="235"/>
    </location>
</feature>
<feature type="region of interest" description="Disordered" evidence="2">
    <location>
        <begin position="208"/>
        <end position="238"/>
    </location>
</feature>
<dbReference type="GO" id="GO:0005634">
    <property type="term" value="C:nucleus"/>
    <property type="evidence" value="ECO:0000318"/>
    <property type="project" value="GO_Central"/>
</dbReference>
<reference evidence="5" key="2">
    <citation type="submission" date="2021-05" db="UniProtKB">
        <authorList>
            <consortium name="EnsemblPlants"/>
        </authorList>
    </citation>
    <scope>IDENTIFICATION</scope>
    <source>
        <strain evidence="5">subsp. malaccensis</strain>
    </source>
</reference>
<feature type="compositionally biased region" description="Low complexity" evidence="2">
    <location>
        <begin position="26"/>
        <end position="48"/>
    </location>
</feature>
<dbReference type="EMBL" id="HG996468">
    <property type="protein sequence ID" value="CAG1849410.1"/>
    <property type="molecule type" value="Genomic_DNA"/>
</dbReference>
<feature type="compositionally biased region" description="Low complexity" evidence="2">
    <location>
        <begin position="81"/>
        <end position="91"/>
    </location>
</feature>
<dbReference type="Proteomes" id="UP000012960">
    <property type="component" value="Unplaced"/>
</dbReference>
<gene>
    <name evidence="4" type="ORF">GSMUA_209960.1</name>
</gene>
<dbReference type="InterPro" id="IPR007592">
    <property type="entry name" value="GEBP"/>
</dbReference>
<dbReference type="PANTHER" id="PTHR31662">
    <property type="entry name" value="BNAANNG10740D PROTEIN-RELATED"/>
    <property type="match status" value="1"/>
</dbReference>
<sequence>MPLSPPLCLTLIPNPSESMRSKRLASHSANKASSSSSSSHSSATAADSLLPTTEDPPSTNGGPDGRSAPQTPPASKPLPEPYAAASPAATSRRSERKRKPREFGGKSSPEIRQKKVWSEHDEVELLKGALAFRSRTDALPKQPTMAAFFASIKSSVGPHLTADQVGYKLKRLKSKFVHSASAGPAAGATAHDRRIYELSTDVWAEEVKHGDAEEDESGDVAAAADAEGEEEETGGDNDRFPFIREAAAAYWKVNGRCMSGVLLEKGLKLIDPSKGTALEEKLRKQCETEMELWMKRLDMLKEISELLLEAHKSSRL</sequence>
<dbReference type="InterPro" id="IPR053932">
    <property type="entry name" value="GeBP-like_DBD"/>
</dbReference>
<reference evidence="4" key="1">
    <citation type="submission" date="2021-03" db="EMBL/GenBank/DDBJ databases">
        <authorList>
            <consortium name="Genoscope - CEA"/>
            <person name="William W."/>
        </authorList>
    </citation>
    <scope>NUCLEOTIDE SEQUENCE</scope>
    <source>
        <strain evidence="4">Doubled-haploid Pahang</strain>
    </source>
</reference>
<evidence type="ECO:0000256" key="2">
    <source>
        <dbReference type="SAM" id="MobiDB-lite"/>
    </source>
</evidence>
<dbReference type="EnsemblPlants" id="Ma03_t07050.1">
    <property type="protein sequence ID" value="Ma03_p07050.1"/>
    <property type="gene ID" value="Ma03_g07050"/>
</dbReference>
<proteinExistence type="inferred from homology"/>
<dbReference type="KEGG" id="mus:103977547"/>
<dbReference type="FunCoup" id="A0A804I9C7">
    <property type="interactions" value="33"/>
</dbReference>